<gene>
    <name evidence="1" type="ORF">RCL2_003028500</name>
</gene>
<dbReference type="EMBL" id="BLAL01000338">
    <property type="protein sequence ID" value="GET03985.1"/>
    <property type="molecule type" value="Genomic_DNA"/>
</dbReference>
<protein>
    <submittedName>
        <fullName evidence="1">Uncharacterized protein</fullName>
    </submittedName>
</protein>
<evidence type="ECO:0000313" key="2">
    <source>
        <dbReference type="Proteomes" id="UP000615446"/>
    </source>
</evidence>
<evidence type="ECO:0000313" key="1">
    <source>
        <dbReference type="EMBL" id="GET03985.1"/>
    </source>
</evidence>
<proteinExistence type="predicted"/>
<sequence>MMIPSIPPSALSSVSNLFQDNLVKKITISIDNTQSRNMLHHGKRIFGTGKLIKPLPVMISRGEMGFIESKSIIEKACGIVIYEIGDERMDNLPLLIVGWRVSLTGKNKWFASISYEPPDERFIKKYLKENGITGTNTLDFNEHMMTIYGSISDGNNAELNICIRSWGLLDIFFSQKTLF</sequence>
<dbReference type="Proteomes" id="UP000615446">
    <property type="component" value="Unassembled WGS sequence"/>
</dbReference>
<organism evidence="1 2">
    <name type="scientific">Rhizophagus clarus</name>
    <dbReference type="NCBI Taxonomy" id="94130"/>
    <lineage>
        <taxon>Eukaryota</taxon>
        <taxon>Fungi</taxon>
        <taxon>Fungi incertae sedis</taxon>
        <taxon>Mucoromycota</taxon>
        <taxon>Glomeromycotina</taxon>
        <taxon>Glomeromycetes</taxon>
        <taxon>Glomerales</taxon>
        <taxon>Glomeraceae</taxon>
        <taxon>Rhizophagus</taxon>
    </lineage>
</organism>
<reference evidence="1" key="1">
    <citation type="submission" date="2019-10" db="EMBL/GenBank/DDBJ databases">
        <title>Conservation and host-specific expression of non-tandemly repeated heterogenous ribosome RNA gene in arbuscular mycorrhizal fungi.</title>
        <authorList>
            <person name="Maeda T."/>
            <person name="Kobayashi Y."/>
            <person name="Nakagawa T."/>
            <person name="Ezawa T."/>
            <person name="Yamaguchi K."/>
            <person name="Bino T."/>
            <person name="Nishimoto Y."/>
            <person name="Shigenobu S."/>
            <person name="Kawaguchi M."/>
        </authorList>
    </citation>
    <scope>NUCLEOTIDE SEQUENCE</scope>
    <source>
        <strain evidence="1">HR1</strain>
    </source>
</reference>
<name>A0A8H3R8U2_9GLOM</name>
<accession>A0A8H3R8U2</accession>
<comment type="caution">
    <text evidence="1">The sequence shown here is derived from an EMBL/GenBank/DDBJ whole genome shotgun (WGS) entry which is preliminary data.</text>
</comment>
<dbReference type="AlphaFoldDB" id="A0A8H3R8U2"/>